<organism evidence="1 2">
    <name type="scientific">Crotalaria pallida</name>
    <name type="common">Smooth rattlebox</name>
    <name type="synonym">Crotalaria striata</name>
    <dbReference type="NCBI Taxonomy" id="3830"/>
    <lineage>
        <taxon>Eukaryota</taxon>
        <taxon>Viridiplantae</taxon>
        <taxon>Streptophyta</taxon>
        <taxon>Embryophyta</taxon>
        <taxon>Tracheophyta</taxon>
        <taxon>Spermatophyta</taxon>
        <taxon>Magnoliopsida</taxon>
        <taxon>eudicotyledons</taxon>
        <taxon>Gunneridae</taxon>
        <taxon>Pentapetalae</taxon>
        <taxon>rosids</taxon>
        <taxon>fabids</taxon>
        <taxon>Fabales</taxon>
        <taxon>Fabaceae</taxon>
        <taxon>Papilionoideae</taxon>
        <taxon>50 kb inversion clade</taxon>
        <taxon>genistoids sensu lato</taxon>
        <taxon>core genistoids</taxon>
        <taxon>Crotalarieae</taxon>
        <taxon>Crotalaria</taxon>
    </lineage>
</organism>
<dbReference type="AlphaFoldDB" id="A0AAN9E6L2"/>
<gene>
    <name evidence="1" type="ORF">RIF29_42041</name>
</gene>
<comment type="caution">
    <text evidence="1">The sequence shown here is derived from an EMBL/GenBank/DDBJ whole genome shotgun (WGS) entry which is preliminary data.</text>
</comment>
<evidence type="ECO:0000313" key="2">
    <source>
        <dbReference type="Proteomes" id="UP001372338"/>
    </source>
</evidence>
<dbReference type="EMBL" id="JAYWIO010000008">
    <property type="protein sequence ID" value="KAK7247164.1"/>
    <property type="molecule type" value="Genomic_DNA"/>
</dbReference>
<reference evidence="1 2" key="1">
    <citation type="submission" date="2024-01" db="EMBL/GenBank/DDBJ databases">
        <title>The genomes of 5 underutilized Papilionoideae crops provide insights into root nodulation and disease resistanc.</title>
        <authorList>
            <person name="Yuan L."/>
        </authorList>
    </citation>
    <scope>NUCLEOTIDE SEQUENCE [LARGE SCALE GENOMIC DNA]</scope>
    <source>
        <strain evidence="1">ZHUSHIDOU_FW_LH</strain>
        <tissue evidence="1">Leaf</tissue>
    </source>
</reference>
<dbReference type="Proteomes" id="UP001372338">
    <property type="component" value="Unassembled WGS sequence"/>
</dbReference>
<proteinExistence type="predicted"/>
<protein>
    <submittedName>
        <fullName evidence="1">Uncharacterized protein</fullName>
    </submittedName>
</protein>
<evidence type="ECO:0000313" key="1">
    <source>
        <dbReference type="EMBL" id="KAK7247164.1"/>
    </source>
</evidence>
<sequence>MVVPKIESGTSDFYVLRDLLHDHVDYTTASTSYAGLIKKTPSKVGLQHQVSMPCCLHYIGPAAEVQLREDTFPPLGDRTGDTLGEHLVNSRPTREGRKLRDHTNKLIGYGRIGTFERACG</sequence>
<keyword evidence="2" id="KW-1185">Reference proteome</keyword>
<name>A0AAN9E6L2_CROPI</name>
<accession>A0AAN9E6L2</accession>